<dbReference type="Proteomes" id="UP001328107">
    <property type="component" value="Unassembled WGS sequence"/>
</dbReference>
<comment type="caution">
    <text evidence="1">The sequence shown here is derived from an EMBL/GenBank/DDBJ whole genome shotgun (WGS) entry which is preliminary data.</text>
</comment>
<organism evidence="1 2">
    <name type="scientific">Pristionchus mayeri</name>
    <dbReference type="NCBI Taxonomy" id="1317129"/>
    <lineage>
        <taxon>Eukaryota</taxon>
        <taxon>Metazoa</taxon>
        <taxon>Ecdysozoa</taxon>
        <taxon>Nematoda</taxon>
        <taxon>Chromadorea</taxon>
        <taxon>Rhabditida</taxon>
        <taxon>Rhabditina</taxon>
        <taxon>Diplogasteromorpha</taxon>
        <taxon>Diplogasteroidea</taxon>
        <taxon>Neodiplogasteridae</taxon>
        <taxon>Pristionchus</taxon>
    </lineage>
</organism>
<gene>
    <name evidence="1" type="ORF">PMAYCL1PPCAC_23664</name>
</gene>
<evidence type="ECO:0000313" key="2">
    <source>
        <dbReference type="Proteomes" id="UP001328107"/>
    </source>
</evidence>
<keyword evidence="2" id="KW-1185">Reference proteome</keyword>
<evidence type="ECO:0000313" key="1">
    <source>
        <dbReference type="EMBL" id="GMR53469.1"/>
    </source>
</evidence>
<dbReference type="AlphaFoldDB" id="A0AAN5D0R5"/>
<sequence length="144" mass="16358">LLLFQMLHVHEHPHIPISGEFSAAEKCLLDTSLANSAVENAVQEEVFENYKEKMDMENCLKSVVYGGHTIEEAAKVFNMDLESLISLHRKISSVLMNVVSMKEPISLRPIFVRCRKVYQQHHVQCSISSPPGSMEHTRHSRSIT</sequence>
<name>A0AAN5D0R5_9BILA</name>
<feature type="non-terminal residue" evidence="1">
    <location>
        <position position="1"/>
    </location>
</feature>
<protein>
    <submittedName>
        <fullName evidence="1">Uncharacterized protein</fullName>
    </submittedName>
</protein>
<accession>A0AAN5D0R5</accession>
<dbReference type="EMBL" id="BTRK01000005">
    <property type="protein sequence ID" value="GMR53469.1"/>
    <property type="molecule type" value="Genomic_DNA"/>
</dbReference>
<feature type="non-terminal residue" evidence="1">
    <location>
        <position position="144"/>
    </location>
</feature>
<proteinExistence type="predicted"/>
<reference evidence="2" key="1">
    <citation type="submission" date="2022-10" db="EMBL/GenBank/DDBJ databases">
        <title>Genome assembly of Pristionchus species.</title>
        <authorList>
            <person name="Yoshida K."/>
            <person name="Sommer R.J."/>
        </authorList>
    </citation>
    <scope>NUCLEOTIDE SEQUENCE [LARGE SCALE GENOMIC DNA]</scope>
    <source>
        <strain evidence="2">RS5460</strain>
    </source>
</reference>